<protein>
    <recommendedName>
        <fullName evidence="2">PARP catalytic domain-containing protein</fullName>
    </recommendedName>
</protein>
<feature type="compositionally biased region" description="Basic and acidic residues" evidence="1">
    <location>
        <begin position="68"/>
        <end position="102"/>
    </location>
</feature>
<evidence type="ECO:0000259" key="2">
    <source>
        <dbReference type="Pfam" id="PF00644"/>
    </source>
</evidence>
<dbReference type="GeneID" id="17263752"/>
<reference evidence="4" key="1">
    <citation type="journal article" date="2013" name="Nature">
        <title>Pan genome of the phytoplankton Emiliania underpins its global distribution.</title>
        <authorList>
            <person name="Read B.A."/>
            <person name="Kegel J."/>
            <person name="Klute M.J."/>
            <person name="Kuo A."/>
            <person name="Lefebvre S.C."/>
            <person name="Maumus F."/>
            <person name="Mayer C."/>
            <person name="Miller J."/>
            <person name="Monier A."/>
            <person name="Salamov A."/>
            <person name="Young J."/>
            <person name="Aguilar M."/>
            <person name="Claverie J.M."/>
            <person name="Frickenhaus S."/>
            <person name="Gonzalez K."/>
            <person name="Herman E.K."/>
            <person name="Lin Y.C."/>
            <person name="Napier J."/>
            <person name="Ogata H."/>
            <person name="Sarno A.F."/>
            <person name="Shmutz J."/>
            <person name="Schroeder D."/>
            <person name="de Vargas C."/>
            <person name="Verret F."/>
            <person name="von Dassow P."/>
            <person name="Valentin K."/>
            <person name="Van de Peer Y."/>
            <person name="Wheeler G."/>
            <person name="Dacks J.B."/>
            <person name="Delwiche C.F."/>
            <person name="Dyhrman S.T."/>
            <person name="Glockner G."/>
            <person name="John U."/>
            <person name="Richards T."/>
            <person name="Worden A.Z."/>
            <person name="Zhang X."/>
            <person name="Grigoriev I.V."/>
            <person name="Allen A.E."/>
            <person name="Bidle K."/>
            <person name="Borodovsky M."/>
            <person name="Bowler C."/>
            <person name="Brownlee C."/>
            <person name="Cock J.M."/>
            <person name="Elias M."/>
            <person name="Gladyshev V.N."/>
            <person name="Groth M."/>
            <person name="Guda C."/>
            <person name="Hadaegh A."/>
            <person name="Iglesias-Rodriguez M.D."/>
            <person name="Jenkins J."/>
            <person name="Jones B.M."/>
            <person name="Lawson T."/>
            <person name="Leese F."/>
            <person name="Lindquist E."/>
            <person name="Lobanov A."/>
            <person name="Lomsadze A."/>
            <person name="Malik S.B."/>
            <person name="Marsh M.E."/>
            <person name="Mackinder L."/>
            <person name="Mock T."/>
            <person name="Mueller-Roeber B."/>
            <person name="Pagarete A."/>
            <person name="Parker M."/>
            <person name="Probert I."/>
            <person name="Quesneville H."/>
            <person name="Raines C."/>
            <person name="Rensing S.A."/>
            <person name="Riano-Pachon D.M."/>
            <person name="Richier S."/>
            <person name="Rokitta S."/>
            <person name="Shiraiwa Y."/>
            <person name="Soanes D.M."/>
            <person name="van der Giezen M."/>
            <person name="Wahlund T.M."/>
            <person name="Williams B."/>
            <person name="Wilson W."/>
            <person name="Wolfe G."/>
            <person name="Wurch L.L."/>
        </authorList>
    </citation>
    <scope>NUCLEOTIDE SEQUENCE</scope>
</reference>
<accession>A0A0D3J269</accession>
<dbReference type="InterPro" id="IPR012317">
    <property type="entry name" value="Poly(ADP-ribose)pol_cat_dom"/>
</dbReference>
<evidence type="ECO:0000313" key="3">
    <source>
        <dbReference type="EnsemblProtists" id="EOD17604"/>
    </source>
</evidence>
<dbReference type="Gene3D" id="3.90.228.10">
    <property type="match status" value="1"/>
</dbReference>
<dbReference type="GO" id="GO:0003950">
    <property type="term" value="F:NAD+ poly-ADP-ribosyltransferase activity"/>
    <property type="evidence" value="ECO:0007669"/>
    <property type="project" value="InterPro"/>
</dbReference>
<dbReference type="AlphaFoldDB" id="A0A0D3J269"/>
<feature type="region of interest" description="Disordered" evidence="1">
    <location>
        <begin position="68"/>
        <end position="119"/>
    </location>
</feature>
<proteinExistence type="predicted"/>
<dbReference type="HOGENOM" id="CLU_859021_0_0_1"/>
<sequence>MALSRPFLSTEAERLALQRARDTAQRERAAAEADREAAAARLVAAAGTLEEARRGAVEIRSAAERAAEEQQRKAEEEADATRRRARLDATRRQLERKSEQVSRETAAAAQQAAALNAQRQRAQRDVDALQGRLQEQQQRLERLRADERARRDTTPESVLWDELAGEVATEAALRSFFERRQRRDVQQPRLRIASAWKVTNGATLRGFASAGSFDISPLQAHARSGDTFLFHGCSQEAATNVMATGLLLSFAAQGMLGRGLYGAPDPRKSQQYCKSANKFMFICRYNLAGAQHAGPSTQHRNTLFDEFCVYREAQVVVLWAVKLA</sequence>
<feature type="compositionally biased region" description="Low complexity" evidence="1">
    <location>
        <begin position="106"/>
        <end position="119"/>
    </location>
</feature>
<feature type="domain" description="PARP catalytic" evidence="2">
    <location>
        <begin position="185"/>
        <end position="288"/>
    </location>
</feature>
<dbReference type="KEGG" id="ehx:EMIHUDRAFT_118506"/>
<dbReference type="SUPFAM" id="SSF56399">
    <property type="entry name" value="ADP-ribosylation"/>
    <property type="match status" value="1"/>
</dbReference>
<organism evidence="3 4">
    <name type="scientific">Emiliania huxleyi (strain CCMP1516)</name>
    <dbReference type="NCBI Taxonomy" id="280463"/>
    <lineage>
        <taxon>Eukaryota</taxon>
        <taxon>Haptista</taxon>
        <taxon>Haptophyta</taxon>
        <taxon>Prymnesiophyceae</taxon>
        <taxon>Isochrysidales</taxon>
        <taxon>Noelaerhabdaceae</taxon>
        <taxon>Emiliania</taxon>
    </lineage>
</organism>
<dbReference type="Proteomes" id="UP000013827">
    <property type="component" value="Unassembled WGS sequence"/>
</dbReference>
<dbReference type="Pfam" id="PF00644">
    <property type="entry name" value="PARP"/>
    <property type="match status" value="1"/>
</dbReference>
<evidence type="ECO:0000256" key="1">
    <source>
        <dbReference type="SAM" id="MobiDB-lite"/>
    </source>
</evidence>
<evidence type="ECO:0000313" key="4">
    <source>
        <dbReference type="Proteomes" id="UP000013827"/>
    </source>
</evidence>
<dbReference type="RefSeq" id="XP_005770033.1">
    <property type="nucleotide sequence ID" value="XM_005769976.1"/>
</dbReference>
<reference evidence="3" key="2">
    <citation type="submission" date="2024-10" db="UniProtKB">
        <authorList>
            <consortium name="EnsemblProtists"/>
        </authorList>
    </citation>
    <scope>IDENTIFICATION</scope>
</reference>
<dbReference type="EnsemblProtists" id="EOD17604">
    <property type="protein sequence ID" value="EOD17604"/>
    <property type="gene ID" value="EMIHUDRAFT_118506"/>
</dbReference>
<dbReference type="PaxDb" id="2903-EOD17604"/>
<keyword evidence="4" id="KW-1185">Reference proteome</keyword>
<name>A0A0D3J269_EMIH1</name>